<name>A0A8S3EY57_9BILA</name>
<dbReference type="Proteomes" id="UP000681967">
    <property type="component" value="Unassembled WGS sequence"/>
</dbReference>
<evidence type="ECO:0000313" key="2">
    <source>
        <dbReference type="EMBL" id="CAF5185989.1"/>
    </source>
</evidence>
<sequence length="94" mass="10326">MGSSASQTSAELSEDDIEFISSKAKIDHESVRVWYEKLKAACPNGKISKADTVSFLRSINSGKEEQIEKQAADIHKAFDANNDGIVGTYENFVK</sequence>
<protein>
    <submittedName>
        <fullName evidence="1">Uncharacterized protein</fullName>
    </submittedName>
</protein>
<dbReference type="EMBL" id="CAJOBI010321585">
    <property type="protein sequence ID" value="CAF5185989.1"/>
    <property type="molecule type" value="Genomic_DNA"/>
</dbReference>
<evidence type="ECO:0000313" key="1">
    <source>
        <dbReference type="EMBL" id="CAF5091977.1"/>
    </source>
</evidence>
<dbReference type="Gene3D" id="1.10.238.10">
    <property type="entry name" value="EF-hand"/>
    <property type="match status" value="1"/>
</dbReference>
<dbReference type="AlphaFoldDB" id="A0A8S3EY57"/>
<dbReference type="InterPro" id="IPR011992">
    <property type="entry name" value="EF-hand-dom_pair"/>
</dbReference>
<organism evidence="1 3">
    <name type="scientific">Rotaria magnacalcarata</name>
    <dbReference type="NCBI Taxonomy" id="392030"/>
    <lineage>
        <taxon>Eukaryota</taxon>
        <taxon>Metazoa</taxon>
        <taxon>Spiralia</taxon>
        <taxon>Gnathifera</taxon>
        <taxon>Rotifera</taxon>
        <taxon>Eurotatoria</taxon>
        <taxon>Bdelloidea</taxon>
        <taxon>Philodinida</taxon>
        <taxon>Philodinidae</taxon>
        <taxon>Rotaria</taxon>
    </lineage>
</organism>
<proteinExistence type="predicted"/>
<dbReference type="EMBL" id="CAJOBH010236290">
    <property type="protein sequence ID" value="CAF5091977.1"/>
    <property type="molecule type" value="Genomic_DNA"/>
</dbReference>
<evidence type="ECO:0000313" key="3">
    <source>
        <dbReference type="Proteomes" id="UP000681967"/>
    </source>
</evidence>
<comment type="caution">
    <text evidence="1">The sequence shown here is derived from an EMBL/GenBank/DDBJ whole genome shotgun (WGS) entry which is preliminary data.</text>
</comment>
<dbReference type="Proteomes" id="UP000676336">
    <property type="component" value="Unassembled WGS sequence"/>
</dbReference>
<reference evidence="1" key="1">
    <citation type="submission" date="2021-02" db="EMBL/GenBank/DDBJ databases">
        <authorList>
            <person name="Nowell W R."/>
        </authorList>
    </citation>
    <scope>NUCLEOTIDE SEQUENCE</scope>
</reference>
<dbReference type="SUPFAM" id="SSF47473">
    <property type="entry name" value="EF-hand"/>
    <property type="match status" value="1"/>
</dbReference>
<gene>
    <name evidence="1" type="ORF">BYL167_LOCUS63277</name>
    <name evidence="2" type="ORF">SMN809_LOCUS70488</name>
</gene>
<accession>A0A8S3EY57</accession>